<name>A0A7J6MWE4_PERCH</name>
<feature type="transmembrane region" description="Helical" evidence="7">
    <location>
        <begin position="59"/>
        <end position="81"/>
    </location>
</feature>
<feature type="transmembrane region" description="Helical" evidence="7">
    <location>
        <begin position="119"/>
        <end position="137"/>
    </location>
</feature>
<comment type="caution">
    <text evidence="8">The sequence shown here is derived from an EMBL/GenBank/DDBJ whole genome shotgun (WGS) entry which is preliminary data.</text>
</comment>
<dbReference type="InterPro" id="IPR002259">
    <property type="entry name" value="Eqnu_transpt"/>
</dbReference>
<evidence type="ECO:0000313" key="9">
    <source>
        <dbReference type="Proteomes" id="UP000591131"/>
    </source>
</evidence>
<evidence type="ECO:0000256" key="3">
    <source>
        <dbReference type="ARBA" id="ARBA00022448"/>
    </source>
</evidence>
<dbReference type="SUPFAM" id="SSF103473">
    <property type="entry name" value="MFS general substrate transporter"/>
    <property type="match status" value="1"/>
</dbReference>
<dbReference type="OrthoDB" id="1856718at2759"/>
<dbReference type="AlphaFoldDB" id="A0A7J6MWE4"/>
<feature type="transmembrane region" description="Helical" evidence="7">
    <location>
        <begin position="386"/>
        <end position="405"/>
    </location>
</feature>
<dbReference type="GO" id="GO:0005337">
    <property type="term" value="F:nucleoside transmembrane transporter activity"/>
    <property type="evidence" value="ECO:0007669"/>
    <property type="project" value="InterPro"/>
</dbReference>
<dbReference type="EMBL" id="JAAPAO010000041">
    <property type="protein sequence ID" value="KAF4675893.1"/>
    <property type="molecule type" value="Genomic_DNA"/>
</dbReference>
<keyword evidence="9" id="KW-1185">Reference proteome</keyword>
<dbReference type="Proteomes" id="UP000591131">
    <property type="component" value="Unassembled WGS sequence"/>
</dbReference>
<feature type="transmembrane region" description="Helical" evidence="7">
    <location>
        <begin position="149"/>
        <end position="169"/>
    </location>
</feature>
<evidence type="ECO:0000256" key="5">
    <source>
        <dbReference type="ARBA" id="ARBA00022989"/>
    </source>
</evidence>
<keyword evidence="4 7" id="KW-0812">Transmembrane</keyword>
<feature type="transmembrane region" description="Helical" evidence="7">
    <location>
        <begin position="189"/>
        <end position="210"/>
    </location>
</feature>
<feature type="transmembrane region" description="Helical" evidence="7">
    <location>
        <begin position="314"/>
        <end position="335"/>
    </location>
</feature>
<feature type="transmembrane region" description="Helical" evidence="7">
    <location>
        <begin position="24"/>
        <end position="44"/>
    </location>
</feature>
<comment type="subcellular location">
    <subcellularLocation>
        <location evidence="1">Membrane</location>
        <topology evidence="1">Multi-pass membrane protein</topology>
    </subcellularLocation>
</comment>
<protein>
    <submittedName>
        <fullName evidence="8">Solute carrier 29 (Nucleoside transporters), member</fullName>
    </submittedName>
</protein>
<feature type="transmembrane region" description="Helical" evidence="7">
    <location>
        <begin position="93"/>
        <end position="113"/>
    </location>
</feature>
<feature type="transmembrane region" description="Helical" evidence="7">
    <location>
        <begin position="347"/>
        <end position="366"/>
    </location>
</feature>
<dbReference type="PANTHER" id="PTHR10332">
    <property type="entry name" value="EQUILIBRATIVE NUCLEOSIDE TRANSPORTER"/>
    <property type="match status" value="1"/>
</dbReference>
<evidence type="ECO:0000313" key="8">
    <source>
        <dbReference type="EMBL" id="KAF4675893.1"/>
    </source>
</evidence>
<evidence type="ECO:0000256" key="2">
    <source>
        <dbReference type="ARBA" id="ARBA00007965"/>
    </source>
</evidence>
<evidence type="ECO:0000256" key="7">
    <source>
        <dbReference type="SAM" id="Phobius"/>
    </source>
</evidence>
<organism evidence="8 9">
    <name type="scientific">Perkinsus chesapeaki</name>
    <name type="common">Clam parasite</name>
    <name type="synonym">Perkinsus andrewsi</name>
    <dbReference type="NCBI Taxonomy" id="330153"/>
    <lineage>
        <taxon>Eukaryota</taxon>
        <taxon>Sar</taxon>
        <taxon>Alveolata</taxon>
        <taxon>Perkinsozoa</taxon>
        <taxon>Perkinsea</taxon>
        <taxon>Perkinsida</taxon>
        <taxon>Perkinsidae</taxon>
        <taxon>Perkinsus</taxon>
    </lineage>
</organism>
<accession>A0A7J6MWE4</accession>
<dbReference type="PANTHER" id="PTHR10332:SF10">
    <property type="entry name" value="EQUILIBRATIVE NUCLEOSIDE TRANSPORTER 4"/>
    <property type="match status" value="1"/>
</dbReference>
<dbReference type="InterPro" id="IPR036259">
    <property type="entry name" value="MFS_trans_sf"/>
</dbReference>
<feature type="transmembrane region" description="Helical" evidence="7">
    <location>
        <begin position="254"/>
        <end position="273"/>
    </location>
</feature>
<sequence>MSSKTSFSTTDQDPDHRAQARVDIWLCAQFCFIGLVALLGWNFVLGELGVLLDAFGSSYGTWVSMCYSLLINIGQLLLVFVGNKFRFAPRFDVGCIGMGTSQILIAIVAATWAQSNQTAGFVLGCILIGIFGFSNAMMESSMFGLAAMCDSRCMTWIMVGEGLAGIIQLPLNLLVKVILESIGVNNVPYAKLIVFFAISMVINYLVVPMFRCCTMKHRYMKHVFKVEAGREKFTLTQSLQRPFRLILKDTLPQAFNAWINFVITFIIFPWLVFHMRPSSLSISNFGQYMVYTFQVFDTLGRLAPSLNVRLSKRVVTWATLSRAIFIPLFFFCVHINVPPFNQDWFRFVLMALMSLTNGTCITWIMIHGPTQVPADRQEEQEVAGYAMAFALIDGIFIGSLIATLIESVGPY</sequence>
<keyword evidence="5 7" id="KW-1133">Transmembrane helix</keyword>
<reference evidence="8 9" key="1">
    <citation type="submission" date="2020-04" db="EMBL/GenBank/DDBJ databases">
        <title>Perkinsus chesapeaki whole genome sequence.</title>
        <authorList>
            <person name="Bogema D.R."/>
        </authorList>
    </citation>
    <scope>NUCLEOTIDE SEQUENCE [LARGE SCALE GENOMIC DNA]</scope>
    <source>
        <strain evidence="8">ATCC PRA-425</strain>
    </source>
</reference>
<keyword evidence="3" id="KW-0813">Transport</keyword>
<comment type="similarity">
    <text evidence="2">Belongs to the SLC29A/ENT transporter (TC 2.A.57) family.</text>
</comment>
<dbReference type="Pfam" id="PF01733">
    <property type="entry name" value="Nucleoside_tran"/>
    <property type="match status" value="1"/>
</dbReference>
<evidence type="ECO:0000256" key="4">
    <source>
        <dbReference type="ARBA" id="ARBA00022692"/>
    </source>
</evidence>
<keyword evidence="6 7" id="KW-0472">Membrane</keyword>
<gene>
    <name evidence="8" type="primary">NT4_7</name>
    <name evidence="8" type="ORF">FOL47_007135</name>
</gene>
<dbReference type="GO" id="GO:0005886">
    <property type="term" value="C:plasma membrane"/>
    <property type="evidence" value="ECO:0007669"/>
    <property type="project" value="TreeGrafter"/>
</dbReference>
<evidence type="ECO:0000256" key="1">
    <source>
        <dbReference type="ARBA" id="ARBA00004141"/>
    </source>
</evidence>
<proteinExistence type="inferred from homology"/>
<evidence type="ECO:0000256" key="6">
    <source>
        <dbReference type="ARBA" id="ARBA00023136"/>
    </source>
</evidence>